<proteinExistence type="predicted"/>
<dbReference type="CDD" id="cd02226">
    <property type="entry name" value="cupin_YdbB-like"/>
    <property type="match status" value="1"/>
</dbReference>
<dbReference type="RefSeq" id="WP_091332669.1">
    <property type="nucleotide sequence ID" value="NZ_FNYC01000001.1"/>
</dbReference>
<dbReference type="STRING" id="529704.SAMN02927913_0223"/>
<dbReference type="Proteomes" id="UP000199420">
    <property type="component" value="Unassembled WGS sequence"/>
</dbReference>
<keyword evidence="2" id="KW-0413">Isomerase</keyword>
<gene>
    <name evidence="2" type="ORF">SAMN04487997_0309</name>
</gene>
<protein>
    <submittedName>
        <fullName evidence="2">Mannose-6-phosphate isomerase, cupin superfamily</fullName>
    </submittedName>
</protein>
<dbReference type="OrthoDB" id="9794183at2"/>
<evidence type="ECO:0000313" key="3">
    <source>
        <dbReference type="Proteomes" id="UP000199420"/>
    </source>
</evidence>
<accession>A0A1H6QCB4</accession>
<dbReference type="PANTHER" id="PTHR36114:SF1">
    <property type="entry name" value="16.7 KDA PROTEIN IN WHIE LOCUS"/>
    <property type="match status" value="1"/>
</dbReference>
<reference evidence="2 3" key="1">
    <citation type="submission" date="2016-10" db="EMBL/GenBank/DDBJ databases">
        <authorList>
            <person name="de Groot N.N."/>
        </authorList>
    </citation>
    <scope>NUCLEOTIDE SEQUENCE [LARGE SCALE GENOMIC DNA]</scope>
    <source>
        <strain evidence="2 3">DSM 26515</strain>
    </source>
</reference>
<evidence type="ECO:0000259" key="1">
    <source>
        <dbReference type="Pfam" id="PF07883"/>
    </source>
</evidence>
<dbReference type="InterPro" id="IPR052044">
    <property type="entry name" value="PKS_Associated_Protein"/>
</dbReference>
<dbReference type="AlphaFoldDB" id="A0A1H6QCB4"/>
<sequence length="121" mass="13968">MRYEAINLAQKLGLLDEHWAPRVVAEMNDYQFKVVKVEGDFIWHDHKDTDETFVVLEGRLRIDFRDGHVHIGKGEMYVVPRGVEHKPYAETEVSMLLIEPRGVLNTGHEGGERTAVNDVWI</sequence>
<evidence type="ECO:0000313" key="2">
    <source>
        <dbReference type="EMBL" id="SEI37847.1"/>
    </source>
</evidence>
<name>A0A1H6QCB4_9GAMM</name>
<organism evidence="2 3">
    <name type="scientific">Frateuria terrea</name>
    <dbReference type="NCBI Taxonomy" id="529704"/>
    <lineage>
        <taxon>Bacteria</taxon>
        <taxon>Pseudomonadati</taxon>
        <taxon>Pseudomonadota</taxon>
        <taxon>Gammaproteobacteria</taxon>
        <taxon>Lysobacterales</taxon>
        <taxon>Rhodanobacteraceae</taxon>
        <taxon>Frateuria</taxon>
    </lineage>
</organism>
<dbReference type="EMBL" id="FNYC01000001">
    <property type="protein sequence ID" value="SEI37847.1"/>
    <property type="molecule type" value="Genomic_DNA"/>
</dbReference>
<dbReference type="SUPFAM" id="SSF51182">
    <property type="entry name" value="RmlC-like cupins"/>
    <property type="match status" value="1"/>
</dbReference>
<dbReference type="PANTHER" id="PTHR36114">
    <property type="entry name" value="16.7 KDA PROTEIN IN WHIE LOCUS"/>
    <property type="match status" value="1"/>
</dbReference>
<keyword evidence="3" id="KW-1185">Reference proteome</keyword>
<dbReference type="GO" id="GO:0016853">
    <property type="term" value="F:isomerase activity"/>
    <property type="evidence" value="ECO:0007669"/>
    <property type="project" value="UniProtKB-KW"/>
</dbReference>
<dbReference type="InterPro" id="IPR013096">
    <property type="entry name" value="Cupin_2"/>
</dbReference>
<feature type="domain" description="Cupin type-2" evidence="1">
    <location>
        <begin position="36"/>
        <end position="97"/>
    </location>
</feature>
<dbReference type="InterPro" id="IPR011051">
    <property type="entry name" value="RmlC_Cupin_sf"/>
</dbReference>
<dbReference type="Pfam" id="PF07883">
    <property type="entry name" value="Cupin_2"/>
    <property type="match status" value="1"/>
</dbReference>
<dbReference type="InterPro" id="IPR014710">
    <property type="entry name" value="RmlC-like_jellyroll"/>
</dbReference>
<dbReference type="Gene3D" id="2.60.120.10">
    <property type="entry name" value="Jelly Rolls"/>
    <property type="match status" value="1"/>
</dbReference>